<protein>
    <recommendedName>
        <fullName evidence="3">glucan endo-1,3-beta-D-glucosidase</fullName>
        <ecNumber evidence="3">3.2.1.39</ecNumber>
    </recommendedName>
</protein>
<evidence type="ECO:0000256" key="8">
    <source>
        <dbReference type="ARBA" id="ARBA00023316"/>
    </source>
</evidence>
<dbReference type="EMBL" id="JACHCE010000001">
    <property type="protein sequence ID" value="MBB5634957.1"/>
    <property type="molecule type" value="Genomic_DNA"/>
</dbReference>
<keyword evidence="5" id="KW-0378">Hydrolase</keyword>
<feature type="signal peptide" evidence="10">
    <location>
        <begin position="1"/>
        <end position="20"/>
    </location>
</feature>
<dbReference type="PANTHER" id="PTHR31983">
    <property type="entry name" value="ENDO-1,3(4)-BETA-GLUCANASE 1"/>
    <property type="match status" value="1"/>
</dbReference>
<dbReference type="InterPro" id="IPR005200">
    <property type="entry name" value="Endo-beta-glucanase"/>
</dbReference>
<dbReference type="NCBIfam" id="TIGR04131">
    <property type="entry name" value="Bac_Flav_CTERM"/>
    <property type="match status" value="1"/>
</dbReference>
<feature type="domain" description="F5/8 type C" evidence="11">
    <location>
        <begin position="226"/>
        <end position="312"/>
    </location>
</feature>
<evidence type="ECO:0000256" key="7">
    <source>
        <dbReference type="ARBA" id="ARBA00023295"/>
    </source>
</evidence>
<dbReference type="RefSeq" id="WP_183879199.1">
    <property type="nucleotide sequence ID" value="NZ_JACHCE010000001.1"/>
</dbReference>
<name>A0A7W9DXC2_9SPHI</name>
<dbReference type="PANTHER" id="PTHR31983:SF0">
    <property type="entry name" value="GLUCAN ENDO-1,3-BETA-D-GLUCOSIDASE 2"/>
    <property type="match status" value="1"/>
</dbReference>
<evidence type="ECO:0000256" key="4">
    <source>
        <dbReference type="ARBA" id="ARBA00022729"/>
    </source>
</evidence>
<sequence>MKKSYLLAAALAIISLNLKAQVPVNAGAGSYASFPPSAVVNADLKNFIYTKPIYVAEQKKGQAIPTNDWWTDLIVNSKGAGALWASPMVIDPENNGFKVHFPNKFIVDDRSCNMEYGGSMMISSSGYTPDKAIAKDWSDWGLVMSMPDSLHDKNIDVTMAHGVPFTWIETHHVNPEFSFDKGASFLTKDAEAVQFPITKSFVVQTDGRYFGVHLDGKSKAEVQGQQYVTLDLGKVSKISKVKLTWENAYASGYVIQVSTDNLNWSNVFTETKGNGDLDDINLAASGRFVRIYLSQKGTGFGYSIYEMQVYDGDLLLSQGKPVSATSTQGNFVIGNINDGNFGTRWASDMDQKERLVLNTGNGDSYFVISALPSPQDLNEFETYAFNKVTDTKFDYDYNIAGGKVGVNWNVKTVNLKGGIAGNTMQGFLPHLYEDAVHHLSFTPYSYLTSHGTMKTSIGNSFAFTYDFGGILPNYTAPYANKEDKHPYDAAVMFDQITKFSKRDDFGDDTYYGGKDLVNFARYTLMAKETNHQAYELLKAKTKARLVNWLTYTPGESSKFFARYDRWGALIGFSESYGSSQFTDNHFHYGYLTLACALYGMADPKFLEDYKEMIRLVAKQYANWDRKDTSLPYFRTFDPWIGHSYAGGVSSGSGNNQESSSEAMQSWIGLFLVGDLIHDQEMRNAGAFGYTSESYATLEYWFDWKKRNFPKGYKYNMSAIVSNQGHGHTTFFGNQAQYVHGIEFLPINPAFKYFARDTTWAHQEYNDLLKEANAENGEKNETEYGDDWAHVALGFRQLFDPKYVAGFMEDNLKLSPTDKKYIMDEKIAGITYYYTHANQNLGDFSFNYHTDFPSSSTFEKNGKFSHAVVYNPSSSEKECVIYDNNGGVAAKFNVPAQTLFTYPALPESGQQPAGCYSVSPVKAYASSGNPEAAIDGNPGSRWESKFEDPQYLTVDLGILTKVNKISISWERANAKDYNLLASKDSLTWDTLAVKRNMPLEVRTDFIDSIGKNYRYIKMDGRKRNTPYGYSIYELEVCGSAVKDSVPSSVVQLPAFIEAENYTQMSGVQIESTNDAGGGKDIGWIDTGDWMDYKVNAVTAGTYQFKLRLSSIATTGRVEVLSNGHSLASLAVPNTGAWQTYSTVSTFIDLPKGQQTLRISAAAAPFNFNWMDIRKKVTGFSTHIEAEDFTQMSGIQTEPTSDLEGGLNVGYADDGDWMDYTVTIPKAGDYTVKYRIASPYTTGQLAFVAEGAVKSTTNIPKTGGFQNWATITTVVHFSNPGTQTIRLKIVSGGFNINWLEIAANDNTLAKKVISSAYVQQKEVSKTDTAAHKFDASNILTPNGDGSNDTWIVKNIDDYPNNMVKIFDRSGRLLYVKKNYDNSWDGTFNGSPVAEGTYYYIFFYGDGLGQKKGYITVIREQ</sequence>
<dbReference type="Pfam" id="PF00754">
    <property type="entry name" value="F5_F8_type_C"/>
    <property type="match status" value="2"/>
</dbReference>
<dbReference type="Gene3D" id="2.60.120.260">
    <property type="entry name" value="Galactose-binding domain-like"/>
    <property type="match status" value="5"/>
</dbReference>
<keyword evidence="8" id="KW-0961">Cell wall biogenesis/degradation</keyword>
<reference evidence="13 14" key="1">
    <citation type="submission" date="2020-08" db="EMBL/GenBank/DDBJ databases">
        <title>Genomic Encyclopedia of Type Strains, Phase IV (KMG-V): Genome sequencing to study the core and pangenomes of soil and plant-associated prokaryotes.</title>
        <authorList>
            <person name="Whitman W."/>
        </authorList>
    </citation>
    <scope>NUCLEOTIDE SEQUENCE [LARGE SCALE GENOMIC DNA]</scope>
    <source>
        <strain evidence="13 14">S3M1</strain>
    </source>
</reference>
<evidence type="ECO:0000256" key="9">
    <source>
        <dbReference type="ARBA" id="ARBA00023326"/>
    </source>
</evidence>
<feature type="domain" description="F5/8 type C" evidence="11">
    <location>
        <begin position="897"/>
        <end position="1038"/>
    </location>
</feature>
<dbReference type="InterPro" id="IPR005084">
    <property type="entry name" value="CBM6"/>
</dbReference>
<dbReference type="InterPro" id="IPR040720">
    <property type="entry name" value="GH81_C"/>
</dbReference>
<evidence type="ECO:0000256" key="6">
    <source>
        <dbReference type="ARBA" id="ARBA00023277"/>
    </source>
</evidence>
<keyword evidence="4 10" id="KW-0732">Signal</keyword>
<dbReference type="CDD" id="cd04080">
    <property type="entry name" value="CBM6_cellulase-like"/>
    <property type="match status" value="2"/>
</dbReference>
<dbReference type="GO" id="GO:0052861">
    <property type="term" value="F:endo-1,3(4)-beta-glucanase activity"/>
    <property type="evidence" value="ECO:0007669"/>
    <property type="project" value="InterPro"/>
</dbReference>
<organism evidence="13 14">
    <name type="scientific">Pedobacter cryoconitis</name>
    <dbReference type="NCBI Taxonomy" id="188932"/>
    <lineage>
        <taxon>Bacteria</taxon>
        <taxon>Pseudomonadati</taxon>
        <taxon>Bacteroidota</taxon>
        <taxon>Sphingobacteriia</taxon>
        <taxon>Sphingobacteriales</taxon>
        <taxon>Sphingobacteriaceae</taxon>
        <taxon>Pedobacter</taxon>
    </lineage>
</organism>
<dbReference type="PROSITE" id="PS50022">
    <property type="entry name" value="FA58C_3"/>
    <property type="match status" value="2"/>
</dbReference>
<dbReference type="PROSITE" id="PS51175">
    <property type="entry name" value="CBM6"/>
    <property type="match status" value="2"/>
</dbReference>
<dbReference type="InterPro" id="IPR006584">
    <property type="entry name" value="Cellulose-bd_IV"/>
</dbReference>
<dbReference type="InterPro" id="IPR026341">
    <property type="entry name" value="T9SS_type_B"/>
</dbReference>
<dbReference type="Pfam" id="PF17652">
    <property type="entry name" value="Glyco_hydro81C"/>
    <property type="match status" value="1"/>
</dbReference>
<evidence type="ECO:0000256" key="3">
    <source>
        <dbReference type="ARBA" id="ARBA00012780"/>
    </source>
</evidence>
<dbReference type="GO" id="GO:0071555">
    <property type="term" value="P:cell wall organization"/>
    <property type="evidence" value="ECO:0007669"/>
    <property type="project" value="UniProtKB-KW"/>
</dbReference>
<evidence type="ECO:0000313" key="14">
    <source>
        <dbReference type="Proteomes" id="UP000537204"/>
    </source>
</evidence>
<dbReference type="Pfam" id="PF03422">
    <property type="entry name" value="CBM_6"/>
    <property type="match status" value="2"/>
</dbReference>
<dbReference type="GO" id="GO:0000272">
    <property type="term" value="P:polysaccharide catabolic process"/>
    <property type="evidence" value="ECO:0007669"/>
    <property type="project" value="UniProtKB-KW"/>
</dbReference>
<comment type="caution">
    <text evidence="13">The sequence shown here is derived from an EMBL/GenBank/DDBJ whole genome shotgun (WGS) entry which is preliminary data.</text>
</comment>
<evidence type="ECO:0000256" key="10">
    <source>
        <dbReference type="SAM" id="SignalP"/>
    </source>
</evidence>
<dbReference type="PROSITE" id="PS52008">
    <property type="entry name" value="GH81"/>
    <property type="match status" value="1"/>
</dbReference>
<evidence type="ECO:0000256" key="2">
    <source>
        <dbReference type="ARBA" id="ARBA00010730"/>
    </source>
</evidence>
<dbReference type="SMART" id="SM00606">
    <property type="entry name" value="CBD_IV"/>
    <property type="match status" value="2"/>
</dbReference>
<gene>
    <name evidence="13" type="ORF">HDE68_000842</name>
</gene>
<dbReference type="GO" id="GO:0042973">
    <property type="term" value="F:glucan endo-1,3-beta-D-glucosidase activity"/>
    <property type="evidence" value="ECO:0007669"/>
    <property type="project" value="UniProtKB-EC"/>
</dbReference>
<keyword evidence="7" id="KW-0326">Glycosidase</keyword>
<dbReference type="Pfam" id="PF13585">
    <property type="entry name" value="CHU_C"/>
    <property type="match status" value="1"/>
</dbReference>
<feature type="domain" description="CBM6" evidence="12">
    <location>
        <begin position="1053"/>
        <end position="1172"/>
    </location>
</feature>
<accession>A0A7W9DXC2</accession>
<feature type="domain" description="CBM6" evidence="12">
    <location>
        <begin position="1180"/>
        <end position="1300"/>
    </location>
</feature>
<dbReference type="GO" id="GO:0030246">
    <property type="term" value="F:carbohydrate binding"/>
    <property type="evidence" value="ECO:0007669"/>
    <property type="project" value="InterPro"/>
</dbReference>
<comment type="catalytic activity">
    <reaction evidence="1">
        <text>Hydrolysis of (1-&gt;3)-beta-D-glucosidic linkages in (1-&gt;3)-beta-D-glucans.</text>
        <dbReference type="EC" id="3.2.1.39"/>
    </reaction>
</comment>
<evidence type="ECO:0000256" key="5">
    <source>
        <dbReference type="ARBA" id="ARBA00022801"/>
    </source>
</evidence>
<dbReference type="Proteomes" id="UP000537204">
    <property type="component" value="Unassembled WGS sequence"/>
</dbReference>
<feature type="chain" id="PRO_5030808641" description="glucan endo-1,3-beta-D-glucosidase" evidence="10">
    <location>
        <begin position="21"/>
        <end position="1418"/>
    </location>
</feature>
<evidence type="ECO:0000259" key="12">
    <source>
        <dbReference type="PROSITE" id="PS51175"/>
    </source>
</evidence>
<evidence type="ECO:0000313" key="13">
    <source>
        <dbReference type="EMBL" id="MBB5634957.1"/>
    </source>
</evidence>
<dbReference type="InterPro" id="IPR008979">
    <property type="entry name" value="Galactose-bd-like_sf"/>
</dbReference>
<dbReference type="SUPFAM" id="SSF49785">
    <property type="entry name" value="Galactose-binding domain-like"/>
    <property type="match status" value="5"/>
</dbReference>
<evidence type="ECO:0000259" key="11">
    <source>
        <dbReference type="PROSITE" id="PS50022"/>
    </source>
</evidence>
<keyword evidence="6" id="KW-0119">Carbohydrate metabolism</keyword>
<dbReference type="InterPro" id="IPR000421">
    <property type="entry name" value="FA58C"/>
</dbReference>
<evidence type="ECO:0000256" key="1">
    <source>
        <dbReference type="ARBA" id="ARBA00000382"/>
    </source>
</evidence>
<comment type="similarity">
    <text evidence="2">Belongs to the glycosyl hydrolase 81 family.</text>
</comment>
<keyword evidence="9" id="KW-0624">Polysaccharide degradation</keyword>
<proteinExistence type="inferred from homology"/>
<dbReference type="EC" id="3.2.1.39" evidence="3"/>